<feature type="transmembrane region" description="Helical" evidence="1">
    <location>
        <begin position="32"/>
        <end position="53"/>
    </location>
</feature>
<dbReference type="InterPro" id="IPR010390">
    <property type="entry name" value="ABC-2_transporter-like"/>
</dbReference>
<keyword evidence="1" id="KW-0472">Membrane</keyword>
<feature type="transmembrane region" description="Helical" evidence="1">
    <location>
        <begin position="65"/>
        <end position="85"/>
    </location>
</feature>
<dbReference type="Pfam" id="PF06182">
    <property type="entry name" value="ABC2_membrane_6"/>
    <property type="match status" value="1"/>
</dbReference>
<comment type="caution">
    <text evidence="2">The sequence shown here is derived from an EMBL/GenBank/DDBJ whole genome shotgun (WGS) entry which is preliminary data.</text>
</comment>
<evidence type="ECO:0000313" key="3">
    <source>
        <dbReference type="Proteomes" id="UP001196661"/>
    </source>
</evidence>
<feature type="transmembrane region" description="Helical" evidence="1">
    <location>
        <begin position="236"/>
        <end position="254"/>
    </location>
</feature>
<evidence type="ECO:0000256" key="1">
    <source>
        <dbReference type="SAM" id="Phobius"/>
    </source>
</evidence>
<dbReference type="Proteomes" id="UP001196661">
    <property type="component" value="Unassembled WGS sequence"/>
</dbReference>
<keyword evidence="1" id="KW-1133">Transmembrane helix</keyword>
<keyword evidence="3" id="KW-1185">Reference proteome</keyword>
<sequence length="266" mass="30940">MALFGYLQRPLRIIQTLLSVYYAYMLEYRAELMFWVLSGSFPLILMGLWQEAARSGQFDLDPDTVVRYFLAVFVVRQLTVVWVIWDFEREVLEGKLSPLLLQPLDPGWRHFCSHLAERLARLPFIAILVGLFLWLYPVARQQPAHLFWGLLATGLAFCLRFLMQYTYAMVAFWVERATAIEQFSFLLYTFFSGMVAPLTLFPEAVRTIVFWTPFPYLIYVPASLLVGLPIKIGQSIGVTLIWCLIFWLLNRLFWRLGLKHYGGMGA</sequence>
<evidence type="ECO:0000313" key="2">
    <source>
        <dbReference type="EMBL" id="MBT9311790.1"/>
    </source>
</evidence>
<gene>
    <name evidence="2" type="ORF">IXB28_06200</name>
</gene>
<feature type="transmembrane region" description="Helical" evidence="1">
    <location>
        <begin position="208"/>
        <end position="230"/>
    </location>
</feature>
<dbReference type="RefSeq" id="WP_215617657.1">
    <property type="nucleotide sequence ID" value="NZ_JADOER010000004.1"/>
</dbReference>
<proteinExistence type="predicted"/>
<organism evidence="2 3">
    <name type="scientific">Leptothoe kymatousa TAU-MAC 1615</name>
    <dbReference type="NCBI Taxonomy" id="2364775"/>
    <lineage>
        <taxon>Bacteria</taxon>
        <taxon>Bacillati</taxon>
        <taxon>Cyanobacteriota</taxon>
        <taxon>Cyanophyceae</taxon>
        <taxon>Nodosilineales</taxon>
        <taxon>Cymatolegaceae</taxon>
        <taxon>Leptothoe</taxon>
        <taxon>Leptothoe kymatousa</taxon>
    </lineage>
</organism>
<feature type="transmembrane region" description="Helical" evidence="1">
    <location>
        <begin position="183"/>
        <end position="201"/>
    </location>
</feature>
<name>A0ABS5Y1W0_9CYAN</name>
<protein>
    <submittedName>
        <fullName evidence="2">ABC-2 family transporter protein</fullName>
    </submittedName>
</protein>
<dbReference type="PANTHER" id="PTHR36832:SF1">
    <property type="entry name" value="SLR1174 PROTEIN"/>
    <property type="match status" value="1"/>
</dbReference>
<reference evidence="2 3" key="1">
    <citation type="journal article" date="2021" name="Mar. Drugs">
        <title>Genome Reduction and Secondary Metabolism of the Marine Sponge-Associated Cyanobacterium Leptothoe.</title>
        <authorList>
            <person name="Konstantinou D."/>
            <person name="Popin R.V."/>
            <person name="Fewer D.P."/>
            <person name="Sivonen K."/>
            <person name="Gkelis S."/>
        </authorList>
    </citation>
    <scope>NUCLEOTIDE SEQUENCE [LARGE SCALE GENOMIC DNA]</scope>
    <source>
        <strain evidence="2 3">TAU-MAC 1615</strain>
    </source>
</reference>
<dbReference type="EMBL" id="JADOER010000004">
    <property type="protein sequence ID" value="MBT9311790.1"/>
    <property type="molecule type" value="Genomic_DNA"/>
</dbReference>
<accession>A0ABS5Y1W0</accession>
<dbReference type="PANTHER" id="PTHR36832">
    <property type="entry name" value="SLR1174 PROTEIN-RELATED"/>
    <property type="match status" value="1"/>
</dbReference>
<feature type="transmembrane region" description="Helical" evidence="1">
    <location>
        <begin position="119"/>
        <end position="139"/>
    </location>
</feature>
<keyword evidence="1" id="KW-0812">Transmembrane</keyword>
<feature type="transmembrane region" description="Helical" evidence="1">
    <location>
        <begin position="146"/>
        <end position="163"/>
    </location>
</feature>